<organism evidence="2">
    <name type="scientific">Heliothis virescens</name>
    <name type="common">Tobacco budworm moth</name>
    <dbReference type="NCBI Taxonomy" id="7102"/>
    <lineage>
        <taxon>Eukaryota</taxon>
        <taxon>Metazoa</taxon>
        <taxon>Ecdysozoa</taxon>
        <taxon>Arthropoda</taxon>
        <taxon>Hexapoda</taxon>
        <taxon>Insecta</taxon>
        <taxon>Pterygota</taxon>
        <taxon>Neoptera</taxon>
        <taxon>Endopterygota</taxon>
        <taxon>Lepidoptera</taxon>
        <taxon>Glossata</taxon>
        <taxon>Ditrysia</taxon>
        <taxon>Noctuoidea</taxon>
        <taxon>Noctuidae</taxon>
        <taxon>Heliothinae</taxon>
        <taxon>Heliothis</taxon>
    </lineage>
</organism>
<name>A0A2A4JYN7_HELVI</name>
<feature type="signal peptide" evidence="1">
    <location>
        <begin position="1"/>
        <end position="16"/>
    </location>
</feature>
<accession>A0A2A4JYN7</accession>
<keyword evidence="1" id="KW-0732">Signal</keyword>
<proteinExistence type="predicted"/>
<sequence length="298" mass="33460">MKSLLLLLTIPLLAQSRIEVQITAAETKSNTRLQFAGTNENTINERDITTFNLTKENLKAGVNSYFGASPTDIFLNNPTLWGDLYTENKWKPVTKILKPLRARILELNYFPYVISNEVFNNTASIRSSARVQIGAPLEEVVMSFWENPVDSSTEGIKYTFNVESSAIPSKSTFSYVSKFGENVLNSRSVFIGSETGLVVTLEPEQAVHVELVATKGTMKAKLDYKTVLSGSLAVNYDPRYKDHHFWSLDINKVMEAARLNCTRVSSEVIDFSFYVNSKVNIRDFRTNEVLSSVPLAVF</sequence>
<gene>
    <name evidence="2" type="ORF">B5V51_9257</name>
</gene>
<dbReference type="EMBL" id="NWSH01000418">
    <property type="protein sequence ID" value="PCG76530.1"/>
    <property type="molecule type" value="Genomic_DNA"/>
</dbReference>
<protein>
    <submittedName>
        <fullName evidence="2">Uncharacterized protein</fullName>
    </submittedName>
</protein>
<feature type="chain" id="PRO_5012133134" evidence="1">
    <location>
        <begin position="17"/>
        <end position="298"/>
    </location>
</feature>
<dbReference type="AlphaFoldDB" id="A0A2A4JYN7"/>
<evidence type="ECO:0000313" key="2">
    <source>
        <dbReference type="EMBL" id="PCG76530.1"/>
    </source>
</evidence>
<dbReference type="CDD" id="cd20235">
    <property type="entry name" value="PFM_spherulin-2a-like"/>
    <property type="match status" value="1"/>
</dbReference>
<comment type="caution">
    <text evidence="2">The sequence shown here is derived from an EMBL/GenBank/DDBJ whole genome shotgun (WGS) entry which is preliminary data.</text>
</comment>
<reference evidence="2" key="1">
    <citation type="submission" date="2017-09" db="EMBL/GenBank/DDBJ databases">
        <title>Contemporary evolution of a Lepidopteran species, Heliothis virescens, in response to modern agricultural practices.</title>
        <authorList>
            <person name="Fritz M.L."/>
            <person name="Deyonke A.M."/>
            <person name="Papanicolaou A."/>
            <person name="Micinski S."/>
            <person name="Westbrook J."/>
            <person name="Gould F."/>
        </authorList>
    </citation>
    <scope>NUCLEOTIDE SEQUENCE [LARGE SCALE GENOMIC DNA]</scope>
    <source>
        <strain evidence="2">HvINT-</strain>
        <tissue evidence="2">Whole body</tissue>
    </source>
</reference>
<evidence type="ECO:0000256" key="1">
    <source>
        <dbReference type="SAM" id="SignalP"/>
    </source>
</evidence>